<gene>
    <name evidence="1" type="ORF">CURHAP_LOCUS14674</name>
</gene>
<dbReference type="Proteomes" id="UP000507222">
    <property type="component" value="Unassembled WGS sequence"/>
</dbReference>
<evidence type="ECO:0000313" key="1">
    <source>
        <dbReference type="EMBL" id="CAB4269263.1"/>
    </source>
</evidence>
<reference evidence="1 2" key="1">
    <citation type="submission" date="2020-05" db="EMBL/GenBank/DDBJ databases">
        <authorList>
            <person name="Campoy J."/>
            <person name="Schneeberger K."/>
            <person name="Spophaly S."/>
        </authorList>
    </citation>
    <scope>NUCLEOTIDE SEQUENCE [LARGE SCALE GENOMIC DNA]</scope>
    <source>
        <strain evidence="1">PruArmRojPasFocal</strain>
    </source>
</reference>
<organism evidence="1 2">
    <name type="scientific">Prunus armeniaca</name>
    <name type="common">Apricot</name>
    <name type="synonym">Armeniaca vulgaris</name>
    <dbReference type="NCBI Taxonomy" id="36596"/>
    <lineage>
        <taxon>Eukaryota</taxon>
        <taxon>Viridiplantae</taxon>
        <taxon>Streptophyta</taxon>
        <taxon>Embryophyta</taxon>
        <taxon>Tracheophyta</taxon>
        <taxon>Spermatophyta</taxon>
        <taxon>Magnoliopsida</taxon>
        <taxon>eudicotyledons</taxon>
        <taxon>Gunneridae</taxon>
        <taxon>Pentapetalae</taxon>
        <taxon>rosids</taxon>
        <taxon>fabids</taxon>
        <taxon>Rosales</taxon>
        <taxon>Rosaceae</taxon>
        <taxon>Amygdaloideae</taxon>
        <taxon>Amygdaleae</taxon>
        <taxon>Prunus</taxon>
    </lineage>
</organism>
<protein>
    <submittedName>
        <fullName evidence="1">Uncharacterized protein</fullName>
    </submittedName>
</protein>
<sequence length="206" mass="23118">MFWKYQSPKISASWAVVALGFETAASLSPRSGLASDAALGIWDLGLEENPAIGWGERQRFCNKKNQQALEIEDEIFHWFKVPFSSLSASGTCLDIFLFLLKPPNLFPTHPKPKLKAAASIQSHSLFFIFSWKSTPSIGRVWLSLSYSYILTNQTTGYLHLLSRYSLQLKMEDTETTNGMGIMDEEFVVVSMDGVSYTENAEDKDSI</sequence>
<accession>A0A6J5TZJ9</accession>
<proteinExistence type="predicted"/>
<name>A0A6J5TZJ9_PRUAR</name>
<dbReference type="EMBL" id="CAEKDK010000002">
    <property type="protein sequence ID" value="CAB4269263.1"/>
    <property type="molecule type" value="Genomic_DNA"/>
</dbReference>
<evidence type="ECO:0000313" key="2">
    <source>
        <dbReference type="Proteomes" id="UP000507222"/>
    </source>
</evidence>
<dbReference type="AlphaFoldDB" id="A0A6J5TZJ9"/>